<dbReference type="EMBL" id="JARBHB010000001">
    <property type="protein sequence ID" value="KAJ8895801.1"/>
    <property type="molecule type" value="Genomic_DNA"/>
</dbReference>
<accession>A0ABQ9IGM3</accession>
<name>A0ABQ9IGM3_9NEOP</name>
<proteinExistence type="predicted"/>
<gene>
    <name evidence="1" type="ORF">PR048_001139</name>
</gene>
<comment type="caution">
    <text evidence="1">The sequence shown here is derived from an EMBL/GenBank/DDBJ whole genome shotgun (WGS) entry which is preliminary data.</text>
</comment>
<evidence type="ECO:0000313" key="1">
    <source>
        <dbReference type="EMBL" id="KAJ8895801.1"/>
    </source>
</evidence>
<reference evidence="1 2" key="1">
    <citation type="submission" date="2023-02" db="EMBL/GenBank/DDBJ databases">
        <title>LHISI_Scaffold_Assembly.</title>
        <authorList>
            <person name="Stuart O.P."/>
            <person name="Cleave R."/>
            <person name="Magrath M.J.L."/>
            <person name="Mikheyev A.S."/>
        </authorList>
    </citation>
    <scope>NUCLEOTIDE SEQUENCE [LARGE SCALE GENOMIC DNA]</scope>
    <source>
        <strain evidence="1">Daus_M_001</strain>
        <tissue evidence="1">Leg muscle</tissue>
    </source>
</reference>
<keyword evidence="2" id="KW-1185">Reference proteome</keyword>
<evidence type="ECO:0000313" key="2">
    <source>
        <dbReference type="Proteomes" id="UP001159363"/>
    </source>
</evidence>
<dbReference type="Proteomes" id="UP001159363">
    <property type="component" value="Chromosome 1"/>
</dbReference>
<protein>
    <submittedName>
        <fullName evidence="1">Uncharacterized protein</fullName>
    </submittedName>
</protein>
<organism evidence="1 2">
    <name type="scientific">Dryococelus australis</name>
    <dbReference type="NCBI Taxonomy" id="614101"/>
    <lineage>
        <taxon>Eukaryota</taxon>
        <taxon>Metazoa</taxon>
        <taxon>Ecdysozoa</taxon>
        <taxon>Arthropoda</taxon>
        <taxon>Hexapoda</taxon>
        <taxon>Insecta</taxon>
        <taxon>Pterygota</taxon>
        <taxon>Neoptera</taxon>
        <taxon>Polyneoptera</taxon>
        <taxon>Phasmatodea</taxon>
        <taxon>Verophasmatodea</taxon>
        <taxon>Anareolatae</taxon>
        <taxon>Phasmatidae</taxon>
        <taxon>Eurycanthinae</taxon>
        <taxon>Dryococelus</taxon>
    </lineage>
</organism>
<sequence length="121" mass="13659">MQYVTPIVQELLITLENTTSATFNLPLKLSLEGNVHENSIRYKPHFLVYIRASGKDPNIPVDATAEEKEKSSRMKARALLNVAGEDAFDLAATFDPNDEEIDDYNKLIKAFDNYTGRPKNK</sequence>